<dbReference type="InterPro" id="IPR034694">
    <property type="entry name" value="HPF_long/plastid"/>
</dbReference>
<dbReference type="GO" id="GO:0043024">
    <property type="term" value="F:ribosomal small subunit binding"/>
    <property type="evidence" value="ECO:0007669"/>
    <property type="project" value="TreeGrafter"/>
</dbReference>
<dbReference type="EMBL" id="PVUE01000020">
    <property type="protein sequence ID" value="PRZ38587.1"/>
    <property type="molecule type" value="Genomic_DNA"/>
</dbReference>
<dbReference type="InterPro" id="IPR036567">
    <property type="entry name" value="RHF-like"/>
</dbReference>
<dbReference type="RefSeq" id="WP_106350590.1">
    <property type="nucleotide sequence ID" value="NZ_PVUE01000020.1"/>
</dbReference>
<dbReference type="InterPro" id="IPR038416">
    <property type="entry name" value="Ribosom_S30AE_C_sf"/>
</dbReference>
<keyword evidence="5" id="KW-0687">Ribonucleoprotein</keyword>
<evidence type="ECO:0000256" key="3">
    <source>
        <dbReference type="HAMAP-Rule" id="MF_00839"/>
    </source>
</evidence>
<dbReference type="Gene3D" id="3.30.505.50">
    <property type="entry name" value="Sigma 54 modulation/S30EA ribosomal protein, C-terminal domain"/>
    <property type="match status" value="1"/>
</dbReference>
<feature type="domain" description="Sigma 54 modulation/S30EA ribosomal protein C-terminal" evidence="4">
    <location>
        <begin position="147"/>
        <end position="200"/>
    </location>
</feature>
<organism evidence="5 6">
    <name type="scientific">Antricoccus suffuscus</name>
    <dbReference type="NCBI Taxonomy" id="1629062"/>
    <lineage>
        <taxon>Bacteria</taxon>
        <taxon>Bacillati</taxon>
        <taxon>Actinomycetota</taxon>
        <taxon>Actinomycetes</taxon>
        <taxon>Geodermatophilales</taxon>
        <taxon>Antricoccaceae</taxon>
        <taxon>Antricoccus</taxon>
    </lineage>
</organism>
<evidence type="ECO:0000313" key="5">
    <source>
        <dbReference type="EMBL" id="PRZ38587.1"/>
    </source>
</evidence>
<dbReference type="Pfam" id="PF16321">
    <property type="entry name" value="Ribosom_S30AE_C"/>
    <property type="match status" value="1"/>
</dbReference>
<comment type="caution">
    <text evidence="5">The sequence shown here is derived from an EMBL/GenBank/DDBJ whole genome shotgun (WGS) entry which is preliminary data.</text>
</comment>
<evidence type="ECO:0000313" key="6">
    <source>
        <dbReference type="Proteomes" id="UP000237752"/>
    </source>
</evidence>
<protein>
    <recommendedName>
        <fullName evidence="3">Ribosome hibernation promoting factor</fullName>
        <shortName evidence="3">HPF</shortName>
    </recommendedName>
</protein>
<comment type="subcellular location">
    <subcellularLocation>
        <location evidence="3">Cytoplasm</location>
    </subcellularLocation>
</comment>
<dbReference type="GO" id="GO:0045900">
    <property type="term" value="P:negative regulation of translational elongation"/>
    <property type="evidence" value="ECO:0007669"/>
    <property type="project" value="TreeGrafter"/>
</dbReference>
<dbReference type="InterPro" id="IPR032528">
    <property type="entry name" value="Ribosom_S30AE_C"/>
</dbReference>
<dbReference type="PANTHER" id="PTHR33231">
    <property type="entry name" value="30S RIBOSOMAL PROTEIN"/>
    <property type="match status" value="1"/>
</dbReference>
<reference evidence="5 6" key="1">
    <citation type="submission" date="2018-03" db="EMBL/GenBank/DDBJ databases">
        <title>Genomic Encyclopedia of Archaeal and Bacterial Type Strains, Phase II (KMG-II): from individual species to whole genera.</title>
        <authorList>
            <person name="Goeker M."/>
        </authorList>
    </citation>
    <scope>NUCLEOTIDE SEQUENCE [LARGE SCALE GENOMIC DNA]</scope>
    <source>
        <strain evidence="5 6">DSM 100065</strain>
    </source>
</reference>
<dbReference type="Pfam" id="PF02482">
    <property type="entry name" value="Ribosomal_S30AE"/>
    <property type="match status" value="1"/>
</dbReference>
<evidence type="ECO:0000259" key="4">
    <source>
        <dbReference type="Pfam" id="PF16321"/>
    </source>
</evidence>
<name>A0A2T0ZQK1_9ACTN</name>
<evidence type="ECO:0000256" key="1">
    <source>
        <dbReference type="ARBA" id="ARBA00022490"/>
    </source>
</evidence>
<dbReference type="NCBIfam" id="TIGR00741">
    <property type="entry name" value="yfiA"/>
    <property type="match status" value="1"/>
</dbReference>
<dbReference type="AlphaFoldDB" id="A0A2T0ZQK1"/>
<dbReference type="InterPro" id="IPR050574">
    <property type="entry name" value="HPF/YfiA_ribosome-assoc"/>
</dbReference>
<dbReference type="CDD" id="cd00552">
    <property type="entry name" value="RaiA"/>
    <property type="match status" value="1"/>
</dbReference>
<proteinExistence type="inferred from homology"/>
<dbReference type="Proteomes" id="UP000237752">
    <property type="component" value="Unassembled WGS sequence"/>
</dbReference>
<dbReference type="OrthoDB" id="9794975at2"/>
<dbReference type="HAMAP" id="MF_00839">
    <property type="entry name" value="HPF"/>
    <property type="match status" value="1"/>
</dbReference>
<dbReference type="Gene3D" id="3.30.160.100">
    <property type="entry name" value="Ribosome hibernation promotion factor-like"/>
    <property type="match status" value="1"/>
</dbReference>
<evidence type="ECO:0000256" key="2">
    <source>
        <dbReference type="ARBA" id="ARBA00022845"/>
    </source>
</evidence>
<keyword evidence="2 3" id="KW-0810">Translation regulation</keyword>
<keyword evidence="5" id="KW-0689">Ribosomal protein</keyword>
<gene>
    <name evidence="3" type="primary">hpf</name>
    <name evidence="5" type="ORF">CLV47_12054</name>
</gene>
<dbReference type="InterPro" id="IPR003489">
    <property type="entry name" value="RHF/RaiA"/>
</dbReference>
<keyword evidence="1 3" id="KW-0963">Cytoplasm</keyword>
<dbReference type="PANTHER" id="PTHR33231:SF1">
    <property type="entry name" value="30S RIBOSOMAL PROTEIN"/>
    <property type="match status" value="1"/>
</dbReference>
<sequence length="224" mass="25124">MDIVVHGRNVEVPDHYRQHVADKLERLERYDSKLINVDVELQHERNPRQAEIAQRVEITLRTKGPVIRSEAVAADFYSALDAAVARLETRVRKAADRRRIHHGNRTPTSVAEATADAADAAQAASDIDRVMDEYNGVHHDSDEFGPGKIIREKSHPDTPMSVDEALENMELVGHDFYLFMCAETLRPTVVYRRHAYDYGLIRLSGNGVNASVAQADDELETAAV</sequence>
<comment type="similarity">
    <text evidence="3">Belongs to the HPF/YfiA ribosome-associated protein family. Long HPF subfamily.</text>
</comment>
<comment type="function">
    <text evidence="3">Required for dimerization of active 70S ribosomes into 100S ribosomes in stationary phase; 100S ribosomes are translationally inactive and sometimes present during exponential growth.</text>
</comment>
<comment type="subunit">
    <text evidence="3">Interacts with 100S ribosomes.</text>
</comment>
<dbReference type="GO" id="GO:0022627">
    <property type="term" value="C:cytosolic small ribosomal subunit"/>
    <property type="evidence" value="ECO:0007669"/>
    <property type="project" value="TreeGrafter"/>
</dbReference>
<dbReference type="FunFam" id="3.30.505.50:FF:000002">
    <property type="entry name" value="Ribosome hibernation promoting factor"/>
    <property type="match status" value="1"/>
</dbReference>
<keyword evidence="6" id="KW-1185">Reference proteome</keyword>
<accession>A0A2T0ZQK1</accession>
<dbReference type="SUPFAM" id="SSF69754">
    <property type="entry name" value="Ribosome binding protein Y (YfiA homologue)"/>
    <property type="match status" value="1"/>
</dbReference>